<name>A0A1R4EDX0_9GAMM</name>
<evidence type="ECO:0000313" key="3">
    <source>
        <dbReference type="Proteomes" id="UP000188169"/>
    </source>
</evidence>
<dbReference type="AlphaFoldDB" id="A0A1R4EDX0"/>
<feature type="domain" description="Phosphodiester glycosidase" evidence="1">
    <location>
        <begin position="127"/>
        <end position="285"/>
    </location>
</feature>
<organism evidence="2 3">
    <name type="scientific">Psychrobacter pasteurii</name>
    <dbReference type="NCBI Taxonomy" id="1945520"/>
    <lineage>
        <taxon>Bacteria</taxon>
        <taxon>Pseudomonadati</taxon>
        <taxon>Pseudomonadota</taxon>
        <taxon>Gammaproteobacteria</taxon>
        <taxon>Moraxellales</taxon>
        <taxon>Moraxellaceae</taxon>
        <taxon>Psychrobacter</taxon>
    </lineage>
</organism>
<dbReference type="EMBL" id="FUGD01000052">
    <property type="protein sequence ID" value="SJM36629.1"/>
    <property type="molecule type" value="Genomic_DNA"/>
</dbReference>
<gene>
    <name evidence="2" type="ORF">A1019T_00591</name>
</gene>
<accession>A0A1R4EDX0</accession>
<dbReference type="PROSITE" id="PS51257">
    <property type="entry name" value="PROKAR_LIPOPROTEIN"/>
    <property type="match status" value="1"/>
</dbReference>
<protein>
    <recommendedName>
        <fullName evidence="1">Phosphodiester glycosidase domain-containing protein</fullName>
    </recommendedName>
</protein>
<evidence type="ECO:0000259" key="1">
    <source>
        <dbReference type="Pfam" id="PF09992"/>
    </source>
</evidence>
<dbReference type="OrthoDB" id="5515706at2"/>
<dbReference type="Pfam" id="PF09992">
    <property type="entry name" value="NAGPA"/>
    <property type="match status" value="1"/>
</dbReference>
<evidence type="ECO:0000313" key="2">
    <source>
        <dbReference type="EMBL" id="SJM36629.1"/>
    </source>
</evidence>
<dbReference type="STRING" id="1945520.A1019T_00591"/>
<dbReference type="RefSeq" id="WP_077448026.1">
    <property type="nucleotide sequence ID" value="NZ_FUGD01000052.1"/>
</dbReference>
<dbReference type="Proteomes" id="UP000188169">
    <property type="component" value="Unassembled WGS sequence"/>
</dbReference>
<sequence>MMKLSSYFRPKSCWTLAALTLGSTLLLSGCEDGELETLIESVKEATTEQPQFCETKAAPFAHALCQVSQNELLEADSALSLHLFWKSGQWQAGQKDGNARLADQDQSIQPLYKFNNLLADLPKSSELKFATNAGMYNSEFGPIGYTVLQGTQILSLNLNQGAGNFHMMPNGVLWWDKNNRVSITESHKLNEMLQSGMAKPWYATQSGPILVIDGKIHPKFNPTSTSQKTRNGVGICEDGNLKFVTSNEPVNFYQFASLFKEDLNCNNALFLDGGIASALYAPDISHQDNKNMGVMVGLIEDHSGDEQ</sequence>
<dbReference type="InterPro" id="IPR018711">
    <property type="entry name" value="NAGPA"/>
</dbReference>
<reference evidence="3" key="1">
    <citation type="submission" date="2017-02" db="EMBL/GenBank/DDBJ databases">
        <authorList>
            <person name="Mornico D."/>
        </authorList>
    </citation>
    <scope>NUCLEOTIDE SEQUENCE [LARGE SCALE GENOMIC DNA]</scope>
</reference>
<proteinExistence type="predicted"/>
<keyword evidence="3" id="KW-1185">Reference proteome</keyword>